<feature type="domain" description="GH64" evidence="1">
    <location>
        <begin position="16"/>
        <end position="387"/>
    </location>
</feature>
<comment type="caution">
    <text evidence="2">The sequence shown here is derived from an EMBL/GenBank/DDBJ whole genome shotgun (WGS) entry which is preliminary data.</text>
</comment>
<gene>
    <name evidence="2" type="ORF">Egran_05800</name>
</gene>
<reference evidence="2 3" key="1">
    <citation type="journal article" date="2015" name="Environ. Microbiol.">
        <title>Metagenome sequence of Elaphomyces granulatus from sporocarp tissue reveals Ascomycota ectomycorrhizal fingerprints of genome expansion and a Proteobacteria-rich microbiome.</title>
        <authorList>
            <person name="Quandt C.A."/>
            <person name="Kohler A."/>
            <person name="Hesse C.N."/>
            <person name="Sharpton T.J."/>
            <person name="Martin F."/>
            <person name="Spatafora J.W."/>
        </authorList>
    </citation>
    <scope>NUCLEOTIDE SEQUENCE [LARGE SCALE GENOMIC DNA]</scope>
    <source>
        <strain evidence="2 3">OSC145934</strain>
    </source>
</reference>
<dbReference type="Pfam" id="PF16483">
    <property type="entry name" value="Glyco_hydro_64"/>
    <property type="match status" value="1"/>
</dbReference>
<dbReference type="Gene3D" id="3.30.920.50">
    <property type="entry name" value="Beta-1,3-glucanase, C-terminal domain"/>
    <property type="match status" value="1"/>
</dbReference>
<dbReference type="InterPro" id="IPR042517">
    <property type="entry name" value="Glyco_hydro_64_N_2"/>
</dbReference>
<evidence type="ECO:0000313" key="3">
    <source>
        <dbReference type="Proteomes" id="UP000243515"/>
    </source>
</evidence>
<keyword evidence="3" id="KW-1185">Reference proteome</keyword>
<evidence type="ECO:0000259" key="1">
    <source>
        <dbReference type="PROSITE" id="PS52006"/>
    </source>
</evidence>
<dbReference type="CDD" id="cd09220">
    <property type="entry name" value="GH64-GluB-like"/>
    <property type="match status" value="1"/>
</dbReference>
<dbReference type="PANTHER" id="PTHR38165">
    <property type="match status" value="1"/>
</dbReference>
<dbReference type="OrthoDB" id="5290283at2759"/>
<dbReference type="InterPro" id="IPR037176">
    <property type="entry name" value="Osmotin/thaumatin-like_sf"/>
</dbReference>
<dbReference type="InterPro" id="IPR037398">
    <property type="entry name" value="Glyco_hydro_64_fam"/>
</dbReference>
<evidence type="ECO:0000313" key="2">
    <source>
        <dbReference type="EMBL" id="OXV06432.1"/>
    </source>
</evidence>
<dbReference type="InterPro" id="IPR032477">
    <property type="entry name" value="Glyco_hydro_64"/>
</dbReference>
<name>A0A232LQM8_9EURO</name>
<accession>A0A232LQM8</accession>
<proteinExistence type="predicted"/>
<dbReference type="PROSITE" id="PS52006">
    <property type="entry name" value="GH64"/>
    <property type="match status" value="1"/>
</dbReference>
<dbReference type="Proteomes" id="UP000243515">
    <property type="component" value="Unassembled WGS sequence"/>
</dbReference>
<protein>
    <recommendedName>
        <fullName evidence="1">GH64 domain-containing protein</fullName>
    </recommendedName>
</protein>
<organism evidence="2 3">
    <name type="scientific">Elaphomyces granulatus</name>
    <dbReference type="NCBI Taxonomy" id="519963"/>
    <lineage>
        <taxon>Eukaryota</taxon>
        <taxon>Fungi</taxon>
        <taxon>Dikarya</taxon>
        <taxon>Ascomycota</taxon>
        <taxon>Pezizomycotina</taxon>
        <taxon>Eurotiomycetes</taxon>
        <taxon>Eurotiomycetidae</taxon>
        <taxon>Eurotiales</taxon>
        <taxon>Elaphomycetaceae</taxon>
        <taxon>Elaphomyces</taxon>
    </lineage>
</organism>
<dbReference type="EMBL" id="NPHW01005745">
    <property type="protein sequence ID" value="OXV06432.1"/>
    <property type="molecule type" value="Genomic_DNA"/>
</dbReference>
<dbReference type="AlphaFoldDB" id="A0A232LQM8"/>
<dbReference type="Gene3D" id="2.60.110.10">
    <property type="entry name" value="Thaumatin"/>
    <property type="match status" value="1"/>
</dbReference>
<sequence length="392" mass="41370">MAGAQDNVAHQRVAVATSSTLQIALQNQTSSNTVYAYITGLDIDNNNALFLLQADGKTPYYPASPSSTLSPLGVNCAIPLGAPGNTVTATIPHLAGARLWFSRDSPLTFFLNPGPGLVEPSAANKSDPNYNKYWDFCEFTFNSNQLFANISYVDFVCLPISLTLNNTSGGTQHVSGLPSNGLDAVCSGLVAQRAQDGVGWDQLIVTLNGANLRAISPNLGIAMNSSLFSGYYQPYVNAIWSQYTGNSLQVDTQASFGTVSGTVNNGQLTFQGVGSYSQPSSADIFSCSTGPFSPTGNIEKDAITARLAAACNRSTLLLNVVHPDGESVSNYYKYAITNHYSRICHSINLDGKGYAFPYDDVSPSSSIDQSGSISDPNPQLLTVAVGGANAHA</sequence>
<dbReference type="PANTHER" id="PTHR38165:SF1">
    <property type="entry name" value="GLUCANASE B"/>
    <property type="match status" value="1"/>
</dbReference>